<feature type="transmembrane region" description="Helical" evidence="1">
    <location>
        <begin position="152"/>
        <end position="174"/>
    </location>
</feature>
<feature type="transmembrane region" description="Helical" evidence="1">
    <location>
        <begin position="247"/>
        <end position="266"/>
    </location>
</feature>
<keyword evidence="1" id="KW-0812">Transmembrane</keyword>
<evidence type="ECO:0000256" key="1">
    <source>
        <dbReference type="SAM" id="Phobius"/>
    </source>
</evidence>
<keyword evidence="3" id="KW-1185">Reference proteome</keyword>
<dbReference type="PANTHER" id="PTHR30188">
    <property type="entry name" value="ABC TRANSPORTER PERMEASE PROTEIN-RELATED"/>
    <property type="match status" value="1"/>
</dbReference>
<dbReference type="EMBL" id="AP022606">
    <property type="protein sequence ID" value="BBZ11296.1"/>
    <property type="molecule type" value="Genomic_DNA"/>
</dbReference>
<feature type="transmembrane region" description="Helical" evidence="1">
    <location>
        <begin position="108"/>
        <end position="131"/>
    </location>
</feature>
<feature type="transmembrane region" description="Helical" evidence="1">
    <location>
        <begin position="65"/>
        <end position="88"/>
    </location>
</feature>
<accession>A0ABM7KJL9</accession>
<keyword evidence="1" id="KW-1133">Transmembrane helix</keyword>
<dbReference type="InterPro" id="IPR030802">
    <property type="entry name" value="Permease_MalE"/>
</dbReference>
<dbReference type="PANTHER" id="PTHR30188:SF4">
    <property type="entry name" value="PROTEIN TRIGALACTOSYLDIACYLGLYCEROL 1, CHLOROPLASTIC"/>
    <property type="match status" value="1"/>
</dbReference>
<evidence type="ECO:0000313" key="2">
    <source>
        <dbReference type="EMBL" id="BBZ11296.1"/>
    </source>
</evidence>
<organism evidence="2 3">
    <name type="scientific">Mycobacterium branderi</name>
    <dbReference type="NCBI Taxonomy" id="43348"/>
    <lineage>
        <taxon>Bacteria</taxon>
        <taxon>Bacillati</taxon>
        <taxon>Actinomycetota</taxon>
        <taxon>Actinomycetes</taxon>
        <taxon>Mycobacteriales</taxon>
        <taxon>Mycobacteriaceae</taxon>
        <taxon>Mycobacterium</taxon>
    </lineage>
</organism>
<feature type="transmembrane region" description="Helical" evidence="1">
    <location>
        <begin position="208"/>
        <end position="227"/>
    </location>
</feature>
<name>A0ABM7KJL9_9MYCO</name>
<feature type="transmembrane region" description="Helical" evidence="1">
    <location>
        <begin position="180"/>
        <end position="201"/>
    </location>
</feature>
<proteinExistence type="predicted"/>
<sequence length="270" mass="27771">MGGRGKRVAALLVPPTASKVDWSKPAVAMGDFVVLAGETFAAMVRPPFAWRELIDQIWFVARVSIVPTLVLSIPYTVLIVFTLNIVLIEVGAGDLSGAGAALASVTQVGPVVTAIVVSGAASTAMCADLGARTIREEIDAMKVIGVNPIQALVVPRVIAATFVALMLYSVVAVVGLSGSYFFVVFIQHVTPGAFVAGMTLLTGLPQVIVSLVKALLFGLSAGLIACYKGLSVGGGPTAVGNAVNETVVFAFMALFLINILATAFGVKVAP</sequence>
<protein>
    <submittedName>
        <fullName evidence="2">ABC transporter permease</fullName>
    </submittedName>
</protein>
<gene>
    <name evidence="2" type="ORF">MBRA_14910</name>
</gene>
<keyword evidence="1" id="KW-0472">Membrane</keyword>
<dbReference type="Pfam" id="PF02405">
    <property type="entry name" value="MlaE"/>
    <property type="match status" value="1"/>
</dbReference>
<evidence type="ECO:0000313" key="3">
    <source>
        <dbReference type="Proteomes" id="UP000467379"/>
    </source>
</evidence>
<dbReference type="Proteomes" id="UP000467379">
    <property type="component" value="Chromosome"/>
</dbReference>
<reference evidence="2 3" key="1">
    <citation type="journal article" date="2019" name="Emerg. Microbes Infect.">
        <title>Comprehensive subspecies identification of 175 nontuberculous mycobacteria species based on 7547 genomic profiles.</title>
        <authorList>
            <person name="Matsumoto Y."/>
            <person name="Kinjo T."/>
            <person name="Motooka D."/>
            <person name="Nabeya D."/>
            <person name="Jung N."/>
            <person name="Uechi K."/>
            <person name="Horii T."/>
            <person name="Iida T."/>
            <person name="Fujita J."/>
            <person name="Nakamura S."/>
        </authorList>
    </citation>
    <scope>NUCLEOTIDE SEQUENCE [LARGE SCALE GENOMIC DNA]</scope>
    <source>
        <strain evidence="2 3">JCM 12687</strain>
    </source>
</reference>